<comment type="subcellular location">
    <subcellularLocation>
        <location evidence="1">Cell inner membrane</location>
        <topology evidence="1">Multi-pass membrane protein</topology>
    </subcellularLocation>
</comment>
<reference evidence="10" key="1">
    <citation type="submission" date="2017-02" db="EMBL/GenBank/DDBJ databases">
        <title>Delving into the versatile metabolic prowess of the omnipresent phylum Bacteroidetes.</title>
        <authorList>
            <person name="Nobu M.K."/>
            <person name="Mei R."/>
            <person name="Narihiro T."/>
            <person name="Kuroda K."/>
            <person name="Liu W.-T."/>
        </authorList>
    </citation>
    <scope>NUCLEOTIDE SEQUENCE</scope>
    <source>
        <strain evidence="10">ADurb.Bin276</strain>
    </source>
</reference>
<organism evidence="10">
    <name type="scientific">Candidatus Atribacter allofermentans</name>
    <dbReference type="NCBI Taxonomy" id="1852833"/>
    <lineage>
        <taxon>Bacteria</taxon>
        <taxon>Pseudomonadati</taxon>
        <taxon>Atribacterota</taxon>
        <taxon>Atribacteria</taxon>
        <taxon>Atribacterales</taxon>
        <taxon>Atribacteraceae</taxon>
        <taxon>Atribacter</taxon>
    </lineage>
</organism>
<dbReference type="InterPro" id="IPR003004">
    <property type="entry name" value="GspF/PilC"/>
</dbReference>
<evidence type="ECO:0000313" key="10">
    <source>
        <dbReference type="EMBL" id="OQA61106.1"/>
    </source>
</evidence>
<dbReference type="GO" id="GO:0005886">
    <property type="term" value="C:plasma membrane"/>
    <property type="evidence" value="ECO:0007669"/>
    <property type="project" value="UniProtKB-SubCell"/>
</dbReference>
<dbReference type="Proteomes" id="UP000485569">
    <property type="component" value="Unassembled WGS sequence"/>
</dbReference>
<feature type="domain" description="Type II secretion system protein GspF" evidence="9">
    <location>
        <begin position="73"/>
        <end position="196"/>
    </location>
</feature>
<sequence>MSNYIYKVRDTLGATHEGSMEANSERDAVIALRDRGYFITSITEEKPKGLKKEISLFSTSKGGKINLKELALFSRGIATMLEAGVPLIAALESMGEQVSNKGFAIVIEELAGKIERGYSFSQAINEYPKVFNRVFVGMVQSGEAGGNLDWALGRLADYLEWEKDLRDKVQSAMYYPIILIVAMIAASFFMVYFVFPQFLLLFESFSIELPTITKIFLDVIKFMNANWYFVYGGLIGGFIIFYMYANSEKGKRWWDQKKHQLPLFGELFRKLVISRFCWIMNGLLRSGMPMVEALETVSSAVGDYFVRDILLEVAEKIRKGRNLSQSVKDYEIFPPILTQMINVGEESGNLEMTLGKLSELYDKEINVFVGRISTTIEPVLTAVIGVGLLIIALAFFLPIFEMASQGMGGG</sequence>
<evidence type="ECO:0000256" key="2">
    <source>
        <dbReference type="ARBA" id="ARBA00005745"/>
    </source>
</evidence>
<dbReference type="Pfam" id="PF00482">
    <property type="entry name" value="T2SSF"/>
    <property type="match status" value="2"/>
</dbReference>
<evidence type="ECO:0000256" key="6">
    <source>
        <dbReference type="ARBA" id="ARBA00022989"/>
    </source>
</evidence>
<dbReference type="FunFam" id="1.20.81.30:FF:000001">
    <property type="entry name" value="Type II secretion system protein F"/>
    <property type="match status" value="1"/>
</dbReference>
<dbReference type="Gene3D" id="1.20.81.30">
    <property type="entry name" value="Type II secretion system (T2SS), domain F"/>
    <property type="match status" value="2"/>
</dbReference>
<protein>
    <submittedName>
        <fullName evidence="10">Type II secretion system protein F</fullName>
    </submittedName>
</protein>
<evidence type="ECO:0000256" key="1">
    <source>
        <dbReference type="ARBA" id="ARBA00004429"/>
    </source>
</evidence>
<name>A0A1V5T2W9_9BACT</name>
<evidence type="ECO:0000259" key="9">
    <source>
        <dbReference type="Pfam" id="PF00482"/>
    </source>
</evidence>
<keyword evidence="5 8" id="KW-0812">Transmembrane</keyword>
<evidence type="ECO:0000256" key="8">
    <source>
        <dbReference type="SAM" id="Phobius"/>
    </source>
</evidence>
<keyword evidence="4" id="KW-0997">Cell inner membrane</keyword>
<feature type="transmembrane region" description="Helical" evidence="8">
    <location>
        <begin position="379"/>
        <end position="400"/>
    </location>
</feature>
<proteinExistence type="inferred from homology"/>
<comment type="similarity">
    <text evidence="2">Belongs to the GSP F family.</text>
</comment>
<keyword evidence="7 8" id="KW-0472">Membrane</keyword>
<feature type="transmembrane region" description="Helical" evidence="8">
    <location>
        <begin position="227"/>
        <end position="245"/>
    </location>
</feature>
<dbReference type="InterPro" id="IPR042094">
    <property type="entry name" value="T2SS_GspF_sf"/>
</dbReference>
<dbReference type="InterPro" id="IPR018076">
    <property type="entry name" value="T2SS_GspF_dom"/>
</dbReference>
<dbReference type="EMBL" id="MWBQ01000024">
    <property type="protein sequence ID" value="OQA61106.1"/>
    <property type="molecule type" value="Genomic_DNA"/>
</dbReference>
<keyword evidence="6 8" id="KW-1133">Transmembrane helix</keyword>
<keyword evidence="3" id="KW-1003">Cell membrane</keyword>
<feature type="domain" description="Type II secretion system protein GspF" evidence="9">
    <location>
        <begin position="279"/>
        <end position="398"/>
    </location>
</feature>
<evidence type="ECO:0000256" key="3">
    <source>
        <dbReference type="ARBA" id="ARBA00022475"/>
    </source>
</evidence>
<dbReference type="PANTHER" id="PTHR30012">
    <property type="entry name" value="GENERAL SECRETION PATHWAY PROTEIN"/>
    <property type="match status" value="1"/>
</dbReference>
<gene>
    <name evidence="10" type="primary">epsF</name>
    <name evidence="10" type="ORF">BWY41_00335</name>
</gene>
<evidence type="ECO:0000256" key="5">
    <source>
        <dbReference type="ARBA" id="ARBA00022692"/>
    </source>
</evidence>
<dbReference type="PANTHER" id="PTHR30012:SF0">
    <property type="entry name" value="TYPE II SECRETION SYSTEM PROTEIN F-RELATED"/>
    <property type="match status" value="1"/>
</dbReference>
<comment type="caution">
    <text evidence="10">The sequence shown here is derived from an EMBL/GenBank/DDBJ whole genome shotgun (WGS) entry which is preliminary data.</text>
</comment>
<dbReference type="AlphaFoldDB" id="A0A1V5T2W9"/>
<feature type="transmembrane region" description="Helical" evidence="8">
    <location>
        <begin position="173"/>
        <end position="195"/>
    </location>
</feature>
<dbReference type="PRINTS" id="PR00812">
    <property type="entry name" value="BCTERIALGSPF"/>
</dbReference>
<accession>A0A1V5T2W9</accession>
<evidence type="ECO:0000256" key="4">
    <source>
        <dbReference type="ARBA" id="ARBA00022519"/>
    </source>
</evidence>
<evidence type="ECO:0000256" key="7">
    <source>
        <dbReference type="ARBA" id="ARBA00023136"/>
    </source>
</evidence>